<organism evidence="2 3">
    <name type="scientific">Candidatus Merdibacter merdavium</name>
    <dbReference type="NCBI Taxonomy" id="2838692"/>
    <lineage>
        <taxon>Bacteria</taxon>
        <taxon>Bacillati</taxon>
        <taxon>Bacillota</taxon>
        <taxon>Erysipelotrichia</taxon>
        <taxon>Erysipelotrichales</taxon>
        <taxon>Erysipelotrichaceae</taxon>
        <taxon>Merdibacter</taxon>
    </lineage>
</organism>
<evidence type="ECO:0000313" key="3">
    <source>
        <dbReference type="Proteomes" id="UP000823896"/>
    </source>
</evidence>
<evidence type="ECO:0000313" key="2">
    <source>
        <dbReference type="EMBL" id="HJC36080.1"/>
    </source>
</evidence>
<gene>
    <name evidence="2" type="ORF">H9702_02990</name>
</gene>
<feature type="transmembrane region" description="Helical" evidence="1">
    <location>
        <begin position="84"/>
        <end position="103"/>
    </location>
</feature>
<feature type="transmembrane region" description="Helical" evidence="1">
    <location>
        <begin position="148"/>
        <end position="166"/>
    </location>
</feature>
<reference evidence="2" key="2">
    <citation type="submission" date="2021-04" db="EMBL/GenBank/DDBJ databases">
        <authorList>
            <person name="Gilroy R."/>
        </authorList>
    </citation>
    <scope>NUCLEOTIDE SEQUENCE</scope>
    <source>
        <strain evidence="2">CHK187-11901</strain>
    </source>
</reference>
<name>A0A9D2NRM4_9FIRM</name>
<feature type="transmembrane region" description="Helical" evidence="1">
    <location>
        <begin position="115"/>
        <end position="136"/>
    </location>
</feature>
<proteinExistence type="predicted"/>
<keyword evidence="1" id="KW-0812">Transmembrane</keyword>
<feature type="transmembrane region" description="Helical" evidence="1">
    <location>
        <begin position="60"/>
        <end position="78"/>
    </location>
</feature>
<dbReference type="Pfam" id="PF06961">
    <property type="entry name" value="DUF1294"/>
    <property type="match status" value="1"/>
</dbReference>
<accession>A0A9D2NRM4</accession>
<dbReference type="Proteomes" id="UP000823896">
    <property type="component" value="Unassembled WGS sequence"/>
</dbReference>
<feature type="transmembrane region" description="Helical" evidence="1">
    <location>
        <begin position="26"/>
        <end position="48"/>
    </location>
</feature>
<protein>
    <submittedName>
        <fullName evidence="2">DUF1294 domain-containing protein</fullName>
    </submittedName>
</protein>
<sequence length="167" mass="18530">MNHSLFIFLLFTNAAAFFFYGSRNAILRFSGRLALIIGGAAGTILAVLCRKPKKQGDVPLMFCIVWLIIHAALIWLYTDALMHVSFLLILLIMNLSAFIAYAADKAKAMRHAWRIRESALIILTVSGGSLGAFAAMTLFRHKISDMPFVFLVPLMTIIHAVILICLC</sequence>
<evidence type="ECO:0000256" key="1">
    <source>
        <dbReference type="SAM" id="Phobius"/>
    </source>
</evidence>
<keyword evidence="1" id="KW-1133">Transmembrane helix</keyword>
<keyword evidence="1" id="KW-0472">Membrane</keyword>
<comment type="caution">
    <text evidence="2">The sequence shown here is derived from an EMBL/GenBank/DDBJ whole genome shotgun (WGS) entry which is preliminary data.</text>
</comment>
<dbReference type="EMBL" id="DWWM01000018">
    <property type="protein sequence ID" value="HJC36080.1"/>
    <property type="molecule type" value="Genomic_DNA"/>
</dbReference>
<dbReference type="InterPro" id="IPR010718">
    <property type="entry name" value="DUF1294"/>
</dbReference>
<dbReference type="AlphaFoldDB" id="A0A9D2NRM4"/>
<reference evidence="2" key="1">
    <citation type="journal article" date="2021" name="PeerJ">
        <title>Extensive microbial diversity within the chicken gut microbiome revealed by metagenomics and culture.</title>
        <authorList>
            <person name="Gilroy R."/>
            <person name="Ravi A."/>
            <person name="Getino M."/>
            <person name="Pursley I."/>
            <person name="Horton D.L."/>
            <person name="Alikhan N.F."/>
            <person name="Baker D."/>
            <person name="Gharbi K."/>
            <person name="Hall N."/>
            <person name="Watson M."/>
            <person name="Adriaenssens E.M."/>
            <person name="Foster-Nyarko E."/>
            <person name="Jarju S."/>
            <person name="Secka A."/>
            <person name="Antonio M."/>
            <person name="Oren A."/>
            <person name="Chaudhuri R.R."/>
            <person name="La Ragione R."/>
            <person name="Hildebrand F."/>
            <person name="Pallen M.J."/>
        </authorList>
    </citation>
    <scope>NUCLEOTIDE SEQUENCE</scope>
    <source>
        <strain evidence="2">CHK187-11901</strain>
    </source>
</reference>